<protein>
    <submittedName>
        <fullName evidence="3">Uncharacterized protein</fullName>
    </submittedName>
</protein>
<keyword evidence="4" id="KW-1185">Reference proteome</keyword>
<gene>
    <name evidence="3" type="ORF">SeMB42_g06028</name>
</gene>
<dbReference type="STRING" id="286115.A0A507CKM3"/>
<accession>A0A507CKM3</accession>
<feature type="coiled-coil region" evidence="1">
    <location>
        <begin position="162"/>
        <end position="252"/>
    </location>
</feature>
<evidence type="ECO:0000313" key="3">
    <source>
        <dbReference type="EMBL" id="TPX40382.1"/>
    </source>
</evidence>
<organism evidence="3 4">
    <name type="scientific">Synchytrium endobioticum</name>
    <dbReference type="NCBI Taxonomy" id="286115"/>
    <lineage>
        <taxon>Eukaryota</taxon>
        <taxon>Fungi</taxon>
        <taxon>Fungi incertae sedis</taxon>
        <taxon>Chytridiomycota</taxon>
        <taxon>Chytridiomycota incertae sedis</taxon>
        <taxon>Chytridiomycetes</taxon>
        <taxon>Synchytriales</taxon>
        <taxon>Synchytriaceae</taxon>
        <taxon>Synchytrium</taxon>
    </lineage>
</organism>
<dbReference type="AlphaFoldDB" id="A0A507CKM3"/>
<keyword evidence="1" id="KW-0175">Coiled coil</keyword>
<proteinExistence type="predicted"/>
<name>A0A507CKM3_9FUNG</name>
<feature type="compositionally biased region" description="Low complexity" evidence="2">
    <location>
        <begin position="35"/>
        <end position="47"/>
    </location>
</feature>
<feature type="region of interest" description="Disordered" evidence="2">
    <location>
        <begin position="1"/>
        <end position="59"/>
    </location>
</feature>
<dbReference type="EMBL" id="QEAN01000316">
    <property type="protein sequence ID" value="TPX40382.1"/>
    <property type="molecule type" value="Genomic_DNA"/>
</dbReference>
<feature type="compositionally biased region" description="Polar residues" evidence="2">
    <location>
        <begin position="1"/>
        <end position="12"/>
    </location>
</feature>
<feature type="compositionally biased region" description="Polar residues" evidence="2">
    <location>
        <begin position="25"/>
        <end position="34"/>
    </location>
</feature>
<dbReference type="VEuPathDB" id="FungiDB:SeMB42_g06028"/>
<feature type="coiled-coil region" evidence="1">
    <location>
        <begin position="300"/>
        <end position="460"/>
    </location>
</feature>
<sequence length="495" mass="57392">MQFNAPPLSTRTPRGFPASVRHGSQPGSPTRSMNSQQSPSQTQTVSTRPRSAVSSPARLEDEYVKNLQQQLYLLELETRYLRGNRGGGMSTHSMGDSGENSSVGGLKQKYVELQTAHKQEVKKLQDIIDDLRRRQDGIADSSDAHELRTELQTVKDDFAIQKDKLCGENIQLRRQLDSAEADKIQIDGSLRRVSADFHVQRTRCSELTDEVARLREQLNEQLTSNSKYTKRMEELTRTAKDLQLKIEEGESGPFSIEYESQKRRLSEIHQENLLLLQEIKQMQVSRAQDEHYRQRVLNDCADLVKENVALRKDLEEERRKLRSELERRDQKIKRRQENIREADAAREELERLRDEKATSTIRAEAHERRIQELTKEVREKDSLLSKALESKALQEDRIKESERRLEKSETELIKLAQDKRALFDDLALVKNQLDIQTHKQNKALHEKRELQRELDMFRKEHAARLKLAETVQGLQGAETQYLDLVREVSRITPSS</sequence>
<evidence type="ECO:0000256" key="2">
    <source>
        <dbReference type="SAM" id="MobiDB-lite"/>
    </source>
</evidence>
<reference evidence="3 4" key="1">
    <citation type="journal article" date="2019" name="Sci. Rep.">
        <title>Comparative genomics of chytrid fungi reveal insights into the obligate biotrophic and pathogenic lifestyle of Synchytrium endobioticum.</title>
        <authorList>
            <person name="van de Vossenberg B.T.L.H."/>
            <person name="Warris S."/>
            <person name="Nguyen H.D.T."/>
            <person name="van Gent-Pelzer M.P.E."/>
            <person name="Joly D.L."/>
            <person name="van de Geest H.C."/>
            <person name="Bonants P.J.M."/>
            <person name="Smith D.S."/>
            <person name="Levesque C.A."/>
            <person name="van der Lee T.A.J."/>
        </authorList>
    </citation>
    <scope>NUCLEOTIDE SEQUENCE [LARGE SCALE GENOMIC DNA]</scope>
    <source>
        <strain evidence="3 4">MB42</strain>
    </source>
</reference>
<evidence type="ECO:0000313" key="4">
    <source>
        <dbReference type="Proteomes" id="UP000317494"/>
    </source>
</evidence>
<comment type="caution">
    <text evidence="3">The sequence shown here is derived from an EMBL/GenBank/DDBJ whole genome shotgun (WGS) entry which is preliminary data.</text>
</comment>
<evidence type="ECO:0000256" key="1">
    <source>
        <dbReference type="SAM" id="Coils"/>
    </source>
</evidence>
<dbReference type="Proteomes" id="UP000317494">
    <property type="component" value="Unassembled WGS sequence"/>
</dbReference>